<name>X0WHH1_9ZZZZ</name>
<feature type="non-terminal residue" evidence="1">
    <location>
        <position position="1"/>
    </location>
</feature>
<comment type="caution">
    <text evidence="1">The sequence shown here is derived from an EMBL/GenBank/DDBJ whole genome shotgun (WGS) entry which is preliminary data.</text>
</comment>
<dbReference type="AlphaFoldDB" id="X0WHH1"/>
<sequence length="74" mass="8375">KSVKFAYDVRFIAERLLPQRPQVIFIALWSWEGNGEPSWDMIPNDFFVNSKSKFPDVGKALLGHLGLKGEIIGV</sequence>
<accession>X0WHH1</accession>
<dbReference type="EMBL" id="BARS01047839">
    <property type="protein sequence ID" value="GAG30120.1"/>
    <property type="molecule type" value="Genomic_DNA"/>
</dbReference>
<evidence type="ECO:0000313" key="1">
    <source>
        <dbReference type="EMBL" id="GAG30120.1"/>
    </source>
</evidence>
<organism evidence="1">
    <name type="scientific">marine sediment metagenome</name>
    <dbReference type="NCBI Taxonomy" id="412755"/>
    <lineage>
        <taxon>unclassified sequences</taxon>
        <taxon>metagenomes</taxon>
        <taxon>ecological metagenomes</taxon>
    </lineage>
</organism>
<proteinExistence type="predicted"/>
<gene>
    <name evidence="1" type="ORF">S01H1_71799</name>
</gene>
<reference evidence="1" key="1">
    <citation type="journal article" date="2014" name="Front. Microbiol.">
        <title>High frequency of phylogenetically diverse reductive dehalogenase-homologous genes in deep subseafloor sedimentary metagenomes.</title>
        <authorList>
            <person name="Kawai M."/>
            <person name="Futagami T."/>
            <person name="Toyoda A."/>
            <person name="Takaki Y."/>
            <person name="Nishi S."/>
            <person name="Hori S."/>
            <person name="Arai W."/>
            <person name="Tsubouchi T."/>
            <person name="Morono Y."/>
            <person name="Uchiyama I."/>
            <person name="Ito T."/>
            <person name="Fujiyama A."/>
            <person name="Inagaki F."/>
            <person name="Takami H."/>
        </authorList>
    </citation>
    <scope>NUCLEOTIDE SEQUENCE</scope>
    <source>
        <strain evidence="1">Expedition CK06-06</strain>
    </source>
</reference>
<protein>
    <submittedName>
        <fullName evidence="1">Uncharacterized protein</fullName>
    </submittedName>
</protein>